<dbReference type="AlphaFoldDB" id="A0A9Y1BSI8"/>
<dbReference type="EMBL" id="CP084167">
    <property type="protein sequence ID" value="UJG44438.1"/>
    <property type="molecule type" value="Genomic_DNA"/>
</dbReference>
<proteinExistence type="predicted"/>
<gene>
    <name evidence="3" type="ORF">K9W46_04470</name>
</gene>
<dbReference type="InterPro" id="IPR004675">
    <property type="entry name" value="AhpD_core"/>
</dbReference>
<feature type="transmembrane region" description="Helical" evidence="1">
    <location>
        <begin position="169"/>
        <end position="189"/>
    </location>
</feature>
<evidence type="ECO:0000313" key="3">
    <source>
        <dbReference type="EMBL" id="UJG44438.1"/>
    </source>
</evidence>
<dbReference type="InterPro" id="IPR003779">
    <property type="entry name" value="CMD-like"/>
</dbReference>
<dbReference type="InterPro" id="IPR029032">
    <property type="entry name" value="AhpD-like"/>
</dbReference>
<accession>A0A9Y1BSI8</accession>
<dbReference type="Gene3D" id="1.20.1290.10">
    <property type="entry name" value="AhpD-like"/>
    <property type="match status" value="1"/>
</dbReference>
<dbReference type="PANTHER" id="PTHR35446">
    <property type="entry name" value="SI:CH211-175M2.5"/>
    <property type="match status" value="1"/>
</dbReference>
<dbReference type="GO" id="GO:0051920">
    <property type="term" value="F:peroxiredoxin activity"/>
    <property type="evidence" value="ECO:0007669"/>
    <property type="project" value="InterPro"/>
</dbReference>
<feature type="domain" description="Carboxymuconolactone decarboxylase-like" evidence="2">
    <location>
        <begin position="40"/>
        <end position="88"/>
    </location>
</feature>
<name>A0A9Y1BSI8_9ARCH</name>
<evidence type="ECO:0000259" key="2">
    <source>
        <dbReference type="Pfam" id="PF02627"/>
    </source>
</evidence>
<dbReference type="SUPFAM" id="SSF69118">
    <property type="entry name" value="AhpD-like"/>
    <property type="match status" value="1"/>
</dbReference>
<dbReference type="Proteomes" id="UP001200513">
    <property type="component" value="Chromosome"/>
</dbReference>
<evidence type="ECO:0000256" key="1">
    <source>
        <dbReference type="SAM" id="Phobius"/>
    </source>
</evidence>
<protein>
    <submittedName>
        <fullName evidence="3">Carboxymuconolactone decarboxylase family protein</fullName>
    </submittedName>
</protein>
<sequence length="208" mass="24864">MRNKIIEYGKYFSKRTFTFRTFYKANKVIMQNRKIVRRAMRSEKISEAFRERIMLVVTAVNGCRYCAWGHTDWAKKAGCNEEEIKELMKFNFNISSEEESLALMFAQHFTETEENPQKEALEQLIDFYGEEEAENILIIIRMISIGNLLGNTFDAFLSRFIGKPPEKGSIIFEFFVFLFSFPFLIPYRIKKDREERKKKRRKNNENRK</sequence>
<organism evidence="3">
    <name type="scientific">Candidatus Heimdallarchaeum endolithica</name>
    <dbReference type="NCBI Taxonomy" id="2876572"/>
    <lineage>
        <taxon>Archaea</taxon>
        <taxon>Promethearchaeati</taxon>
        <taxon>Candidatus Heimdallarchaeota</taxon>
        <taxon>Candidatus Heimdallarchaeia (ex Rinke et al. 2021) (nom. nud.)</taxon>
        <taxon>Candidatus Heimdallarchaeales</taxon>
        <taxon>Candidatus Heimdallarchaeaceae</taxon>
        <taxon>Candidatus Heimdallarchaeum</taxon>
    </lineage>
</organism>
<keyword evidence="1" id="KW-0812">Transmembrane</keyword>
<dbReference type="PANTHER" id="PTHR35446:SF2">
    <property type="entry name" value="CARBOXYMUCONOLACTONE DECARBOXYLASE-LIKE DOMAIN-CONTAINING PROTEIN"/>
    <property type="match status" value="1"/>
</dbReference>
<keyword evidence="1" id="KW-0472">Membrane</keyword>
<dbReference type="Pfam" id="PF02627">
    <property type="entry name" value="CMD"/>
    <property type="match status" value="1"/>
</dbReference>
<reference evidence="3" key="1">
    <citation type="journal article" date="2022" name="Nat. Microbiol.">
        <title>Unique mobile elements and scalable gene flow at the prokaryote-eukaryote boundary revealed by circularized Asgard archaea genomes.</title>
        <authorList>
            <person name="Wu F."/>
            <person name="Speth D.R."/>
            <person name="Philosof A."/>
            <person name="Cremiere A."/>
            <person name="Narayanan A."/>
            <person name="Barco R.A."/>
            <person name="Connon S.A."/>
            <person name="Amend J.P."/>
            <person name="Antoshechkin I.A."/>
            <person name="Orphan V.J."/>
        </authorList>
    </citation>
    <scope>NUCLEOTIDE SEQUENCE</scope>
    <source>
        <strain evidence="3">PR6</strain>
    </source>
</reference>
<dbReference type="NCBIfam" id="TIGR00778">
    <property type="entry name" value="ahpD_dom"/>
    <property type="match status" value="1"/>
</dbReference>
<keyword evidence="1" id="KW-1133">Transmembrane helix</keyword>